<dbReference type="Proteomes" id="UP000693970">
    <property type="component" value="Unassembled WGS sequence"/>
</dbReference>
<protein>
    <submittedName>
        <fullName evidence="11">Chaperone protein DnaJ</fullName>
    </submittedName>
</protein>
<evidence type="ECO:0000256" key="7">
    <source>
        <dbReference type="SAM" id="MobiDB-lite"/>
    </source>
</evidence>
<gene>
    <name evidence="11" type="ORF">IV203_015740</name>
</gene>
<dbReference type="InterPro" id="IPR018253">
    <property type="entry name" value="DnaJ_domain_CS"/>
</dbReference>
<feature type="domain" description="CR-type" evidence="10">
    <location>
        <begin position="235"/>
        <end position="317"/>
    </location>
</feature>
<dbReference type="InterPro" id="IPR001623">
    <property type="entry name" value="DnaJ_domain"/>
</dbReference>
<dbReference type="Pfam" id="PF01556">
    <property type="entry name" value="DnaJ_C"/>
    <property type="match status" value="1"/>
</dbReference>
<feature type="chain" id="PRO_5039947933" evidence="8">
    <location>
        <begin position="19"/>
        <end position="476"/>
    </location>
</feature>
<organism evidence="11 12">
    <name type="scientific">Nitzschia inconspicua</name>
    <dbReference type="NCBI Taxonomy" id="303405"/>
    <lineage>
        <taxon>Eukaryota</taxon>
        <taxon>Sar</taxon>
        <taxon>Stramenopiles</taxon>
        <taxon>Ochrophyta</taxon>
        <taxon>Bacillariophyta</taxon>
        <taxon>Bacillariophyceae</taxon>
        <taxon>Bacillariophycidae</taxon>
        <taxon>Bacillariales</taxon>
        <taxon>Bacillariaceae</taxon>
        <taxon>Nitzschia</taxon>
    </lineage>
</organism>
<dbReference type="InterPro" id="IPR001305">
    <property type="entry name" value="HSP_DnaJ_Cys-rich_dom"/>
</dbReference>
<feature type="domain" description="J" evidence="9">
    <location>
        <begin position="90"/>
        <end position="154"/>
    </location>
</feature>
<comment type="caution">
    <text evidence="11">The sequence shown here is derived from an EMBL/GenBank/DDBJ whole genome shotgun (WGS) entry which is preliminary data.</text>
</comment>
<dbReference type="GO" id="GO:0031072">
    <property type="term" value="F:heat shock protein binding"/>
    <property type="evidence" value="ECO:0007669"/>
    <property type="project" value="InterPro"/>
</dbReference>
<dbReference type="GO" id="GO:0005524">
    <property type="term" value="F:ATP binding"/>
    <property type="evidence" value="ECO:0007669"/>
    <property type="project" value="InterPro"/>
</dbReference>
<dbReference type="Pfam" id="PF00684">
    <property type="entry name" value="DnaJ_CXXCXGXG"/>
    <property type="match status" value="1"/>
</dbReference>
<dbReference type="GO" id="GO:0005737">
    <property type="term" value="C:cytoplasm"/>
    <property type="evidence" value="ECO:0007669"/>
    <property type="project" value="TreeGrafter"/>
</dbReference>
<evidence type="ECO:0000313" key="11">
    <source>
        <dbReference type="EMBL" id="KAG7359151.1"/>
    </source>
</evidence>
<evidence type="ECO:0000256" key="2">
    <source>
        <dbReference type="ARBA" id="ARBA00022737"/>
    </source>
</evidence>
<dbReference type="PANTHER" id="PTHR43096">
    <property type="entry name" value="DNAJ HOMOLOG 1, MITOCHONDRIAL-RELATED"/>
    <property type="match status" value="1"/>
</dbReference>
<reference evidence="11" key="2">
    <citation type="submission" date="2021-04" db="EMBL/GenBank/DDBJ databases">
        <authorList>
            <person name="Podell S."/>
        </authorList>
    </citation>
    <scope>NUCLEOTIDE SEQUENCE</scope>
    <source>
        <strain evidence="11">Hildebrandi</strain>
    </source>
</reference>
<keyword evidence="8" id="KW-0732">Signal</keyword>
<keyword evidence="5" id="KW-0143">Chaperone</keyword>
<feature type="zinc finger region" description="CR-type" evidence="6">
    <location>
        <begin position="235"/>
        <end position="317"/>
    </location>
</feature>
<dbReference type="GO" id="GO:0009408">
    <property type="term" value="P:response to heat"/>
    <property type="evidence" value="ECO:0007669"/>
    <property type="project" value="InterPro"/>
</dbReference>
<feature type="compositionally biased region" description="Low complexity" evidence="7">
    <location>
        <begin position="59"/>
        <end position="72"/>
    </location>
</feature>
<dbReference type="CDD" id="cd10719">
    <property type="entry name" value="DnaJ_zf"/>
    <property type="match status" value="1"/>
</dbReference>
<dbReference type="Pfam" id="PF00226">
    <property type="entry name" value="DnaJ"/>
    <property type="match status" value="1"/>
</dbReference>
<dbReference type="SMART" id="SM00271">
    <property type="entry name" value="DnaJ"/>
    <property type="match status" value="1"/>
</dbReference>
<feature type="region of interest" description="Disordered" evidence="7">
    <location>
        <begin position="457"/>
        <end position="476"/>
    </location>
</feature>
<dbReference type="AlphaFoldDB" id="A0A9K3LD98"/>
<feature type="region of interest" description="Disordered" evidence="7">
    <location>
        <begin position="50"/>
        <end position="72"/>
    </location>
</feature>
<dbReference type="CDD" id="cd10747">
    <property type="entry name" value="DnaJ_C"/>
    <property type="match status" value="1"/>
</dbReference>
<evidence type="ECO:0000256" key="3">
    <source>
        <dbReference type="ARBA" id="ARBA00022771"/>
    </source>
</evidence>
<proteinExistence type="inferred from homology"/>
<dbReference type="GO" id="GO:0042026">
    <property type="term" value="P:protein refolding"/>
    <property type="evidence" value="ECO:0007669"/>
    <property type="project" value="TreeGrafter"/>
</dbReference>
<keyword evidence="2" id="KW-0677">Repeat</keyword>
<evidence type="ECO:0000256" key="6">
    <source>
        <dbReference type="PROSITE-ProRule" id="PRU00546"/>
    </source>
</evidence>
<dbReference type="InterPro" id="IPR002939">
    <property type="entry name" value="DnaJ_C"/>
</dbReference>
<accession>A0A9K3LD98</accession>
<keyword evidence="3 6" id="KW-0863">Zinc-finger</keyword>
<reference evidence="11" key="1">
    <citation type="journal article" date="2021" name="Sci. Rep.">
        <title>Diploid genomic architecture of Nitzschia inconspicua, an elite biomass production diatom.</title>
        <authorList>
            <person name="Oliver A."/>
            <person name="Podell S."/>
            <person name="Pinowska A."/>
            <person name="Traller J.C."/>
            <person name="Smith S.R."/>
            <person name="McClure R."/>
            <person name="Beliaev A."/>
            <person name="Bohutskyi P."/>
            <person name="Hill E.A."/>
            <person name="Rabines A."/>
            <person name="Zheng H."/>
            <person name="Allen L.Z."/>
            <person name="Kuo A."/>
            <person name="Grigoriev I.V."/>
            <person name="Allen A.E."/>
            <person name="Hazlebeck D."/>
            <person name="Allen E.E."/>
        </authorList>
    </citation>
    <scope>NUCLEOTIDE SEQUENCE</scope>
    <source>
        <strain evidence="11">Hildebrandi</strain>
    </source>
</reference>
<dbReference type="NCBIfam" id="TIGR02349">
    <property type="entry name" value="DnaJ_bact"/>
    <property type="match status" value="1"/>
</dbReference>
<keyword evidence="1 6" id="KW-0479">Metal-binding</keyword>
<dbReference type="OrthoDB" id="10256793at2759"/>
<evidence type="ECO:0000259" key="10">
    <source>
        <dbReference type="PROSITE" id="PS51188"/>
    </source>
</evidence>
<dbReference type="InterPro" id="IPR012724">
    <property type="entry name" value="DnaJ"/>
</dbReference>
<feature type="compositionally biased region" description="Basic and acidic residues" evidence="7">
    <location>
        <begin position="457"/>
        <end position="468"/>
    </location>
</feature>
<dbReference type="PROSITE" id="PS00636">
    <property type="entry name" value="DNAJ_1"/>
    <property type="match status" value="1"/>
</dbReference>
<evidence type="ECO:0000259" key="9">
    <source>
        <dbReference type="PROSITE" id="PS50076"/>
    </source>
</evidence>
<dbReference type="NCBIfam" id="NF008035">
    <property type="entry name" value="PRK10767.1"/>
    <property type="match status" value="1"/>
</dbReference>
<dbReference type="FunFam" id="2.60.260.20:FF:000005">
    <property type="entry name" value="Chaperone protein dnaJ 1, mitochondrial"/>
    <property type="match status" value="1"/>
</dbReference>
<dbReference type="PROSITE" id="PS51188">
    <property type="entry name" value="ZF_CR"/>
    <property type="match status" value="1"/>
</dbReference>
<dbReference type="PANTHER" id="PTHR43096:SF10">
    <property type="entry name" value="CHAPERONE PROTEIN DNAJ A6, CHLOROPLASTIC"/>
    <property type="match status" value="1"/>
</dbReference>
<feature type="signal peptide" evidence="8">
    <location>
        <begin position="1"/>
        <end position="18"/>
    </location>
</feature>
<evidence type="ECO:0000256" key="8">
    <source>
        <dbReference type="SAM" id="SignalP"/>
    </source>
</evidence>
<evidence type="ECO:0000256" key="5">
    <source>
        <dbReference type="ARBA" id="ARBA00023186"/>
    </source>
</evidence>
<dbReference type="CDD" id="cd06257">
    <property type="entry name" value="DnaJ"/>
    <property type="match status" value="1"/>
</dbReference>
<dbReference type="FunFam" id="2.10.230.10:FF:000002">
    <property type="entry name" value="Molecular chaperone DnaJ"/>
    <property type="match status" value="1"/>
</dbReference>
<evidence type="ECO:0000256" key="4">
    <source>
        <dbReference type="ARBA" id="ARBA00022833"/>
    </source>
</evidence>
<sequence>MKFPTLAVSIFLLYAVIQDENNHEGGGGGGSNLGVAAFAPTSYTTVRKSGSASINHRVGGSSSAGSTSSSSSSSFSTALYMSTRNQTGRDFYRILGISRNASVAEIKQAYRKLAKEYHPDANPNKDTTEQFQDINRAYEVLKDPDLKRKYDMFGESGIGTSAASDSTAGSPFGGGGFGQDVDLNDIFDSFFGGGGMGGGMGGGFGGRGRAASRGPVVGNDLRFDLEIDFKTAVFGGEEKVRIRHLETCETCTGTGVKPGSKISTCSTCGGSGVTVEVTRTPLGNFQTQQTCPTCRGTGQKIEEYCGTCGGQGLNQKTKQIKVTVPAGVEDGNKLRVRGEGDAGPNGGPAGDLYIFLRVKEDPNFRREGPEIYSEETISYLDAILGNSIKTPVVDGEVTIKVPPGTQPGQVMRLKGNGAPRLGNPNQRGDHYVTVKVEIPKDLSKEEEELIEKLKNLQEAKNGKAEGKKGGWFNKGE</sequence>
<keyword evidence="4 6" id="KW-0862">Zinc</keyword>
<dbReference type="GO" id="GO:0051082">
    <property type="term" value="F:unfolded protein binding"/>
    <property type="evidence" value="ECO:0007669"/>
    <property type="project" value="InterPro"/>
</dbReference>
<evidence type="ECO:0000256" key="1">
    <source>
        <dbReference type="ARBA" id="ARBA00022723"/>
    </source>
</evidence>
<name>A0A9K3LD98_9STRA</name>
<dbReference type="GO" id="GO:0008270">
    <property type="term" value="F:zinc ion binding"/>
    <property type="evidence" value="ECO:0007669"/>
    <property type="project" value="UniProtKB-KW"/>
</dbReference>
<keyword evidence="12" id="KW-1185">Reference proteome</keyword>
<dbReference type="HAMAP" id="MF_01152">
    <property type="entry name" value="DnaJ"/>
    <property type="match status" value="1"/>
</dbReference>
<evidence type="ECO:0000313" key="12">
    <source>
        <dbReference type="Proteomes" id="UP000693970"/>
    </source>
</evidence>
<dbReference type="PROSITE" id="PS50076">
    <property type="entry name" value="DNAJ_2"/>
    <property type="match status" value="1"/>
</dbReference>
<dbReference type="EMBL" id="JAGRRH010000014">
    <property type="protein sequence ID" value="KAG7359151.1"/>
    <property type="molecule type" value="Genomic_DNA"/>
</dbReference>